<keyword evidence="2" id="KW-1185">Reference proteome</keyword>
<evidence type="ECO:0000313" key="2">
    <source>
        <dbReference type="Proteomes" id="UP000828941"/>
    </source>
</evidence>
<evidence type="ECO:0000313" key="1">
    <source>
        <dbReference type="EMBL" id="KAI4297362.1"/>
    </source>
</evidence>
<sequence>MVVNWTIANESCDQAKKNTSAYACKENSICLGFESGYRCSCKDGFQRNPYLPGGCQDVDECRTIKPCNMTCYNFDGGYNCSCPHGYEGDGKKDGSGCFFKEKPKEDPVVVIALGISIALLFLLILTLSLCWVHKERTLRQLRAKWFEQNGGFLLLERLSELQRQYYERIKIFKEVELMIATNNFHRSRILGRGGQGVVYKGILPNNQIVAIKKSRMGGADWSRVQDFINEMVVLSQINNRNVVKLLGCCLETEAPILVYEFVSNGNLSDRIDPSKNATPLPWEKRLSIAAETAEAVSYLHSVASIPIIHRDIKSSNILLDNNDKVKVSDFGASRLVPLDETHVSTIVQGTPGYLDPEYLQTSQLNEKSDVYSFGVVLIELLTGEKASQFFGKSDSLVMHFVSSMKEDRLMEILDTRVVNQSNIKQVKEVASSARKCVRVSGEERPTMTEVAVELKGLIAMQKHSSFNEEVKPEEKEYLFSYMASSYGGDGTGTSISAPYGNTQNQMSFELEDGR</sequence>
<dbReference type="EMBL" id="CM039439">
    <property type="protein sequence ID" value="KAI4297362.1"/>
    <property type="molecule type" value="Genomic_DNA"/>
</dbReference>
<reference evidence="1 2" key="1">
    <citation type="journal article" date="2022" name="DNA Res.">
        <title>Chromosomal-level genome assembly of the orchid tree Bauhinia variegata (Leguminosae; Cercidoideae) supports the allotetraploid origin hypothesis of Bauhinia.</title>
        <authorList>
            <person name="Zhong Y."/>
            <person name="Chen Y."/>
            <person name="Zheng D."/>
            <person name="Pang J."/>
            <person name="Liu Y."/>
            <person name="Luo S."/>
            <person name="Meng S."/>
            <person name="Qian L."/>
            <person name="Wei D."/>
            <person name="Dai S."/>
            <person name="Zhou R."/>
        </authorList>
    </citation>
    <scope>NUCLEOTIDE SEQUENCE [LARGE SCALE GENOMIC DNA]</scope>
    <source>
        <strain evidence="1">BV-YZ2020</strain>
    </source>
</reference>
<name>A0ACB9KJP4_BAUVA</name>
<dbReference type="Proteomes" id="UP000828941">
    <property type="component" value="Chromosome 14"/>
</dbReference>
<organism evidence="1 2">
    <name type="scientific">Bauhinia variegata</name>
    <name type="common">Purple orchid tree</name>
    <name type="synonym">Phanera variegata</name>
    <dbReference type="NCBI Taxonomy" id="167791"/>
    <lineage>
        <taxon>Eukaryota</taxon>
        <taxon>Viridiplantae</taxon>
        <taxon>Streptophyta</taxon>
        <taxon>Embryophyta</taxon>
        <taxon>Tracheophyta</taxon>
        <taxon>Spermatophyta</taxon>
        <taxon>Magnoliopsida</taxon>
        <taxon>eudicotyledons</taxon>
        <taxon>Gunneridae</taxon>
        <taxon>Pentapetalae</taxon>
        <taxon>rosids</taxon>
        <taxon>fabids</taxon>
        <taxon>Fabales</taxon>
        <taxon>Fabaceae</taxon>
        <taxon>Cercidoideae</taxon>
        <taxon>Cercideae</taxon>
        <taxon>Bauhiniinae</taxon>
        <taxon>Bauhinia</taxon>
    </lineage>
</organism>
<protein>
    <submittedName>
        <fullName evidence="1">Uncharacterized protein</fullName>
    </submittedName>
</protein>
<comment type="caution">
    <text evidence="1">The sequence shown here is derived from an EMBL/GenBank/DDBJ whole genome shotgun (WGS) entry which is preliminary data.</text>
</comment>
<gene>
    <name evidence="1" type="ORF">L6164_037257</name>
</gene>
<proteinExistence type="predicted"/>
<accession>A0ACB9KJP4</accession>